<dbReference type="Proteomes" id="UP000188354">
    <property type="component" value="Chromosome LG15"/>
</dbReference>
<feature type="domain" description="PH" evidence="8">
    <location>
        <begin position="98"/>
        <end position="225"/>
    </location>
</feature>
<evidence type="ECO:0000256" key="6">
    <source>
        <dbReference type="ARBA" id="ARBA00023121"/>
    </source>
</evidence>
<feature type="region of interest" description="Disordered" evidence="7">
    <location>
        <begin position="659"/>
        <end position="679"/>
    </location>
</feature>
<dbReference type="InterPro" id="IPR001849">
    <property type="entry name" value="PH_domain"/>
</dbReference>
<dbReference type="FunFam" id="2.40.160.120:FF:000006">
    <property type="entry name" value="oxysterol-binding protein-related protein 1D isoform X1"/>
    <property type="match status" value="1"/>
</dbReference>
<gene>
    <name evidence="9" type="ORF">TanjilG_19571</name>
</gene>
<feature type="region of interest" description="Disordered" evidence="7">
    <location>
        <begin position="1"/>
        <end position="82"/>
    </location>
</feature>
<evidence type="ECO:0000313" key="9">
    <source>
        <dbReference type="EMBL" id="OIV97024.1"/>
    </source>
</evidence>
<dbReference type="SMART" id="SM00233">
    <property type="entry name" value="PH"/>
    <property type="match status" value="1"/>
</dbReference>
<dbReference type="Pfam" id="PF15413">
    <property type="entry name" value="PH_11"/>
    <property type="match status" value="1"/>
</dbReference>
<evidence type="ECO:0000256" key="5">
    <source>
        <dbReference type="ARBA" id="ARBA00023055"/>
    </source>
</evidence>
<comment type="similarity">
    <text evidence="2">Belongs to the OSBP family.</text>
</comment>
<dbReference type="GO" id="GO:0032934">
    <property type="term" value="F:sterol binding"/>
    <property type="evidence" value="ECO:0007669"/>
    <property type="project" value="TreeGrafter"/>
</dbReference>
<comment type="function">
    <text evidence="1">May be involved in the transport of sterols.</text>
</comment>
<keyword evidence="6" id="KW-0446">Lipid-binding</keyword>
<organism evidence="9 10">
    <name type="scientific">Lupinus angustifolius</name>
    <name type="common">Narrow-leaved blue lupine</name>
    <dbReference type="NCBI Taxonomy" id="3871"/>
    <lineage>
        <taxon>Eukaryota</taxon>
        <taxon>Viridiplantae</taxon>
        <taxon>Streptophyta</taxon>
        <taxon>Embryophyta</taxon>
        <taxon>Tracheophyta</taxon>
        <taxon>Spermatophyta</taxon>
        <taxon>Magnoliopsida</taxon>
        <taxon>eudicotyledons</taxon>
        <taxon>Gunneridae</taxon>
        <taxon>Pentapetalae</taxon>
        <taxon>rosids</taxon>
        <taxon>fabids</taxon>
        <taxon>Fabales</taxon>
        <taxon>Fabaceae</taxon>
        <taxon>Papilionoideae</taxon>
        <taxon>50 kb inversion clade</taxon>
        <taxon>genistoids sensu lato</taxon>
        <taxon>core genistoids</taxon>
        <taxon>Genisteae</taxon>
        <taxon>Lupinus</taxon>
    </lineage>
</organism>
<evidence type="ECO:0000256" key="3">
    <source>
        <dbReference type="ARBA" id="ARBA00022448"/>
    </source>
</evidence>
<protein>
    <recommendedName>
        <fullName evidence="8">PH domain-containing protein</fullName>
    </recommendedName>
</protein>
<accession>A0A1J7H3V8</accession>
<feature type="compositionally biased region" description="Low complexity" evidence="7">
    <location>
        <begin position="47"/>
        <end position="78"/>
    </location>
</feature>
<dbReference type="InterPro" id="IPR011993">
    <property type="entry name" value="PH-like_dom_sf"/>
</dbReference>
<dbReference type="OrthoDB" id="14833at2759"/>
<dbReference type="GO" id="GO:0006869">
    <property type="term" value="P:lipid transport"/>
    <property type="evidence" value="ECO:0007669"/>
    <property type="project" value="UniProtKB-KW"/>
</dbReference>
<sequence>MHSFSNQKNHNEPGSAPPPRTDRSNSSLSSELHHHHHHHYMLPAKPPSFRSLSSCSRSTRGTTPSSSSSSQQVQRSVSARFNRQNTTRGEVVLNDVVGNGISGILYKWVNYGRGWRPRWFILHDGVLSYYKIHGPDKIVLNREVENGFKVIGEESRRRIAGQRHVLSRHCKPVSEIHLMVCSIRQNKTDEKRFSIYTGTKKRLHLRAESGEDRTTWLGAMLAVKDMYPRLPNAEIMAPVVSVVISTDKLKQRLLQEGLNETAIKESEDIMRAELSTLHKYIVALKQKQFMLIDALRHLETDKVDLENTVVEDQIQSKEEGDSFLSTHEKYSADGSATDSSDEHDRHDHSDDEDAFFDTSDILSTCSSDHMRSCHESEIDDTNPNGICDSISVITPVGSYYPNIKRRNKLPDPVEKENGISLWSIIKDNIGKDLTKVCLPVYFNEPLSSLQKCCEDVEYSYILDQAYEWGKRGNSFMRMLHVAAFAVSGYASTRGRSCKPFNPLLGETYEADYPDKGIRFISEKVSHHPMIVACHCEGNGWKFWGDSNLKSKFWGRSIQLDPVGVLTLEFDDGEVFYWSKVTTSIYNLILGKLYCEHYGTMRIEGNREHTCKIKFKEQSIIDRNPHQIHGIVEDKKGKNVGTIFGKWDESLHYVIGGNSGKGKGSNVSSKPNLLWKRSPPPEHQTRYNLTQFAITLNEITPDLKEKLPPTDSRLRPDQRCLENGEYEMANAEKLRLEQRQRQARNMQEKGWKPRWFAKDKGDNTYHYIGGYWETRDKGNWESCPNIFGQHSTDNDLNPSP</sequence>
<dbReference type="Gene3D" id="3.30.70.3490">
    <property type="match status" value="1"/>
</dbReference>
<dbReference type="PANTHER" id="PTHR10972">
    <property type="entry name" value="OXYSTEROL-BINDING PROTEIN-RELATED"/>
    <property type="match status" value="1"/>
</dbReference>
<dbReference type="SUPFAM" id="SSF144000">
    <property type="entry name" value="Oxysterol-binding protein-like"/>
    <property type="match status" value="1"/>
</dbReference>
<dbReference type="GO" id="GO:0016020">
    <property type="term" value="C:membrane"/>
    <property type="evidence" value="ECO:0007669"/>
    <property type="project" value="TreeGrafter"/>
</dbReference>
<evidence type="ECO:0000256" key="7">
    <source>
        <dbReference type="SAM" id="MobiDB-lite"/>
    </source>
</evidence>
<dbReference type="Gene3D" id="2.30.29.30">
    <property type="entry name" value="Pleckstrin-homology domain (PH domain)/Phosphotyrosine-binding domain (PTB)"/>
    <property type="match status" value="1"/>
</dbReference>
<keyword evidence="5" id="KW-0445">Lipid transport</keyword>
<feature type="compositionally biased region" description="Basic and acidic residues" evidence="7">
    <location>
        <begin position="340"/>
        <end position="349"/>
    </location>
</feature>
<dbReference type="SUPFAM" id="SSF50729">
    <property type="entry name" value="PH domain-like"/>
    <property type="match status" value="1"/>
</dbReference>
<evidence type="ECO:0000313" key="10">
    <source>
        <dbReference type="Proteomes" id="UP000188354"/>
    </source>
</evidence>
<evidence type="ECO:0000256" key="4">
    <source>
        <dbReference type="ARBA" id="ARBA00023054"/>
    </source>
</evidence>
<proteinExistence type="inferred from homology"/>
<dbReference type="EMBL" id="CM007375">
    <property type="protein sequence ID" value="OIV97024.1"/>
    <property type="molecule type" value="Genomic_DNA"/>
</dbReference>
<dbReference type="FunFam" id="3.30.70.3490:FF:000013">
    <property type="entry name" value="Oxysterol-binding protein-related protein 2A"/>
    <property type="match status" value="1"/>
</dbReference>
<dbReference type="Pfam" id="PF01237">
    <property type="entry name" value="Oxysterol_BP"/>
    <property type="match status" value="1"/>
</dbReference>
<keyword evidence="3" id="KW-0813">Transport</keyword>
<dbReference type="Gramene" id="OIV97024">
    <property type="protein sequence ID" value="OIV97024"/>
    <property type="gene ID" value="TanjilG_19571"/>
</dbReference>
<dbReference type="PROSITE" id="PS50003">
    <property type="entry name" value="PH_DOMAIN"/>
    <property type="match status" value="1"/>
</dbReference>
<dbReference type="Gene3D" id="2.40.160.120">
    <property type="match status" value="1"/>
</dbReference>
<dbReference type="AlphaFoldDB" id="A0A1J7H3V8"/>
<dbReference type="InterPro" id="IPR037239">
    <property type="entry name" value="OSBP_sf"/>
</dbReference>
<dbReference type="GO" id="GO:0005829">
    <property type="term" value="C:cytosol"/>
    <property type="evidence" value="ECO:0007669"/>
    <property type="project" value="TreeGrafter"/>
</dbReference>
<reference evidence="9 10" key="1">
    <citation type="journal article" date="2017" name="Plant Biotechnol. J.">
        <title>A comprehensive draft genome sequence for lupin (Lupinus angustifolius), an emerging health food: insights into plant-microbe interactions and legume evolution.</title>
        <authorList>
            <person name="Hane J.K."/>
            <person name="Ming Y."/>
            <person name="Kamphuis L.G."/>
            <person name="Nelson M.N."/>
            <person name="Garg G."/>
            <person name="Atkins C.A."/>
            <person name="Bayer P.E."/>
            <person name="Bravo A."/>
            <person name="Bringans S."/>
            <person name="Cannon S."/>
            <person name="Edwards D."/>
            <person name="Foley R."/>
            <person name="Gao L.L."/>
            <person name="Harrison M.J."/>
            <person name="Huang W."/>
            <person name="Hurgobin B."/>
            <person name="Li S."/>
            <person name="Liu C.W."/>
            <person name="McGrath A."/>
            <person name="Morahan G."/>
            <person name="Murray J."/>
            <person name="Weller J."/>
            <person name="Jian J."/>
            <person name="Singh K.B."/>
        </authorList>
    </citation>
    <scope>NUCLEOTIDE SEQUENCE [LARGE SCALE GENOMIC DNA]</scope>
    <source>
        <strain evidence="10">cv. Tanjil</strain>
        <tissue evidence="9">Whole plant</tissue>
    </source>
</reference>
<evidence type="ECO:0000259" key="8">
    <source>
        <dbReference type="PROSITE" id="PS50003"/>
    </source>
</evidence>
<dbReference type="OMA" id="LCKIKFK"/>
<evidence type="ECO:0000256" key="1">
    <source>
        <dbReference type="ARBA" id="ARBA00003361"/>
    </source>
</evidence>
<evidence type="ECO:0000256" key="2">
    <source>
        <dbReference type="ARBA" id="ARBA00008842"/>
    </source>
</evidence>
<keyword evidence="4" id="KW-0175">Coiled coil</keyword>
<dbReference type="InterPro" id="IPR000648">
    <property type="entry name" value="Oxysterol-bd"/>
</dbReference>
<keyword evidence="10" id="KW-1185">Reference proteome</keyword>
<dbReference type="PANTHER" id="PTHR10972:SF171">
    <property type="entry name" value="OSBP(OXYSTEROL-BINDING PROTEIN)-RELATED PROTEIN 1C"/>
    <property type="match status" value="1"/>
</dbReference>
<name>A0A1J7H3V8_LUPAN</name>
<dbReference type="KEGG" id="lang:109327398"/>
<feature type="region of interest" description="Disordered" evidence="7">
    <location>
        <begin position="331"/>
        <end position="354"/>
    </location>
</feature>